<comment type="caution">
    <text evidence="1">The sequence shown here is derived from an EMBL/GenBank/DDBJ whole genome shotgun (WGS) entry which is preliminary data.</text>
</comment>
<gene>
    <name evidence="1" type="ORF">WICPIJ_005907</name>
</gene>
<dbReference type="EMBL" id="JAEUBG010003223">
    <property type="protein sequence ID" value="KAH3683124.1"/>
    <property type="molecule type" value="Genomic_DNA"/>
</dbReference>
<dbReference type="Proteomes" id="UP000774326">
    <property type="component" value="Unassembled WGS sequence"/>
</dbReference>
<evidence type="ECO:0000313" key="2">
    <source>
        <dbReference type="Proteomes" id="UP000774326"/>
    </source>
</evidence>
<evidence type="ECO:0000313" key="1">
    <source>
        <dbReference type="EMBL" id="KAH3683124.1"/>
    </source>
</evidence>
<name>A0A9P8Q5A1_WICPI</name>
<proteinExistence type="predicted"/>
<dbReference type="AlphaFoldDB" id="A0A9P8Q5A1"/>
<organism evidence="1 2">
    <name type="scientific">Wickerhamomyces pijperi</name>
    <name type="common">Yeast</name>
    <name type="synonym">Pichia pijperi</name>
    <dbReference type="NCBI Taxonomy" id="599730"/>
    <lineage>
        <taxon>Eukaryota</taxon>
        <taxon>Fungi</taxon>
        <taxon>Dikarya</taxon>
        <taxon>Ascomycota</taxon>
        <taxon>Saccharomycotina</taxon>
        <taxon>Saccharomycetes</taxon>
        <taxon>Phaffomycetales</taxon>
        <taxon>Wickerhamomycetaceae</taxon>
        <taxon>Wickerhamomyces</taxon>
    </lineage>
</organism>
<keyword evidence="2" id="KW-1185">Reference proteome</keyword>
<reference evidence="1" key="1">
    <citation type="journal article" date="2021" name="Open Biol.">
        <title>Shared evolutionary footprints suggest mitochondrial oxidative damage underlies multiple complex I losses in fungi.</title>
        <authorList>
            <person name="Schikora-Tamarit M.A."/>
            <person name="Marcet-Houben M."/>
            <person name="Nosek J."/>
            <person name="Gabaldon T."/>
        </authorList>
    </citation>
    <scope>NUCLEOTIDE SEQUENCE</scope>
    <source>
        <strain evidence="1">CBS2887</strain>
    </source>
</reference>
<accession>A0A9P8Q5A1</accession>
<reference evidence="1" key="2">
    <citation type="submission" date="2021-01" db="EMBL/GenBank/DDBJ databases">
        <authorList>
            <person name="Schikora-Tamarit M.A."/>
        </authorList>
    </citation>
    <scope>NUCLEOTIDE SEQUENCE</scope>
    <source>
        <strain evidence="1">CBS2887</strain>
    </source>
</reference>
<protein>
    <submittedName>
        <fullName evidence="1">Uncharacterized protein</fullName>
    </submittedName>
</protein>
<sequence>MTPRIKIVKPGSNMARAKHYLTPEPIIANSAIKLPIRYIRLKFRAYRSTPSLLKQLRRSSTGFYWRNVKRDGVKSLEKYKEGEDFEIKEKGSVKACPLHPEFFFQILQMPYNYYEGVFAVMGDTVGELLSNRDYLIAAVKSLNVEECDAVMALTRDQSLLNRRACMTTMMVLMDSYTGDDQAHAQMLR</sequence>